<dbReference type="NCBIfam" id="NF002001">
    <property type="entry name" value="PRK00802.1-1"/>
    <property type="match status" value="1"/>
</dbReference>
<dbReference type="InterPro" id="IPR036995">
    <property type="entry name" value="MPG_sf"/>
</dbReference>
<dbReference type="GO" id="GO:0003677">
    <property type="term" value="F:DNA binding"/>
    <property type="evidence" value="ECO:0007669"/>
    <property type="project" value="InterPro"/>
</dbReference>
<keyword evidence="3 5" id="KW-0378">Hydrolase</keyword>
<dbReference type="NCBIfam" id="TIGR00567">
    <property type="entry name" value="3mg"/>
    <property type="match status" value="1"/>
</dbReference>
<evidence type="ECO:0000313" key="6">
    <source>
        <dbReference type="EMBL" id="SEP32253.1"/>
    </source>
</evidence>
<dbReference type="RefSeq" id="WP_091748845.1">
    <property type="nucleotide sequence ID" value="NZ_FODY01000018.1"/>
</dbReference>
<dbReference type="HAMAP" id="MF_00527">
    <property type="entry name" value="3MGH"/>
    <property type="match status" value="1"/>
</dbReference>
<keyword evidence="4 5" id="KW-0234">DNA repair</keyword>
<organism evidence="6 7">
    <name type="scientific">Propionispora vibrioides</name>
    <dbReference type="NCBI Taxonomy" id="112903"/>
    <lineage>
        <taxon>Bacteria</taxon>
        <taxon>Bacillati</taxon>
        <taxon>Bacillota</taxon>
        <taxon>Negativicutes</taxon>
        <taxon>Selenomonadales</taxon>
        <taxon>Sporomusaceae</taxon>
        <taxon>Propionispora</taxon>
    </lineage>
</organism>
<evidence type="ECO:0000256" key="3">
    <source>
        <dbReference type="ARBA" id="ARBA00022801"/>
    </source>
</evidence>
<evidence type="ECO:0000256" key="2">
    <source>
        <dbReference type="ARBA" id="ARBA00022763"/>
    </source>
</evidence>
<protein>
    <recommendedName>
        <fullName evidence="5">Putative 3-methyladenine DNA glycosylase</fullName>
        <ecNumber evidence="5">3.2.2.-</ecNumber>
    </recommendedName>
</protein>
<dbReference type="OrthoDB" id="9794313at2"/>
<gene>
    <name evidence="6" type="ORF">SAMN04490178_11895</name>
</gene>
<dbReference type="EMBL" id="FODY01000018">
    <property type="protein sequence ID" value="SEP32253.1"/>
    <property type="molecule type" value="Genomic_DNA"/>
</dbReference>
<dbReference type="Proteomes" id="UP000198847">
    <property type="component" value="Unassembled WGS sequence"/>
</dbReference>
<dbReference type="AlphaFoldDB" id="A0A1H8WXN2"/>
<dbReference type="PANTHER" id="PTHR10429:SF0">
    <property type="entry name" value="DNA-3-METHYLADENINE GLYCOSYLASE"/>
    <property type="match status" value="1"/>
</dbReference>
<proteinExistence type="inferred from homology"/>
<dbReference type="Pfam" id="PF02245">
    <property type="entry name" value="Pur_DNA_glyco"/>
    <property type="match status" value="1"/>
</dbReference>
<dbReference type="InterPro" id="IPR011034">
    <property type="entry name" value="Formyl_transferase-like_C_sf"/>
</dbReference>
<dbReference type="FunFam" id="3.10.300.10:FF:000001">
    <property type="entry name" value="Putative 3-methyladenine DNA glycosylase"/>
    <property type="match status" value="1"/>
</dbReference>
<accession>A0A1H8WXN2</accession>
<dbReference type="EC" id="3.2.2.-" evidence="5"/>
<dbReference type="SUPFAM" id="SSF50486">
    <property type="entry name" value="FMT C-terminal domain-like"/>
    <property type="match status" value="1"/>
</dbReference>
<comment type="similarity">
    <text evidence="1 5">Belongs to the DNA glycosylase MPG family.</text>
</comment>
<dbReference type="STRING" id="112903.SAMN04490178_11895"/>
<sequence length="203" mass="23080">MKKLTREFYNRDSVIVARELLGKVLVHEVEGQKVAAKIVEAEAYMGIEDRAAHSYGGKRTPRVEVMYGDPGFSYIFIIYGMHYCFNIVTREKGTPQAVLLRAAEPLQGIEQMAQTRYKKPYGQLTKSQRKGLTNGPGKLCKALSINKNFNGMDLCGDELYIEEGEPQEFNIITTTRVGIDYAGEAREYPWRFYIEGNEYVSVK</sequence>
<dbReference type="GO" id="GO:0006284">
    <property type="term" value="P:base-excision repair"/>
    <property type="evidence" value="ECO:0007669"/>
    <property type="project" value="InterPro"/>
</dbReference>
<dbReference type="NCBIfam" id="NF002003">
    <property type="entry name" value="PRK00802.1-3"/>
    <property type="match status" value="1"/>
</dbReference>
<evidence type="ECO:0000256" key="1">
    <source>
        <dbReference type="ARBA" id="ARBA00009232"/>
    </source>
</evidence>
<dbReference type="CDD" id="cd00540">
    <property type="entry name" value="AAG"/>
    <property type="match status" value="1"/>
</dbReference>
<evidence type="ECO:0000256" key="5">
    <source>
        <dbReference type="HAMAP-Rule" id="MF_00527"/>
    </source>
</evidence>
<keyword evidence="2 5" id="KW-0227">DNA damage</keyword>
<dbReference type="GO" id="GO:0003905">
    <property type="term" value="F:alkylbase DNA N-glycosylase activity"/>
    <property type="evidence" value="ECO:0007669"/>
    <property type="project" value="InterPro"/>
</dbReference>
<evidence type="ECO:0000256" key="4">
    <source>
        <dbReference type="ARBA" id="ARBA00023204"/>
    </source>
</evidence>
<name>A0A1H8WXN2_9FIRM</name>
<dbReference type="Gene3D" id="3.10.300.10">
    <property type="entry name" value="Methylpurine-DNA glycosylase (MPG)"/>
    <property type="match status" value="1"/>
</dbReference>
<dbReference type="PANTHER" id="PTHR10429">
    <property type="entry name" value="DNA-3-METHYLADENINE GLYCOSYLASE"/>
    <property type="match status" value="1"/>
</dbReference>
<keyword evidence="7" id="KW-1185">Reference proteome</keyword>
<dbReference type="InterPro" id="IPR003180">
    <property type="entry name" value="MPG"/>
</dbReference>
<evidence type="ECO:0000313" key="7">
    <source>
        <dbReference type="Proteomes" id="UP000198847"/>
    </source>
</evidence>
<reference evidence="6 7" key="1">
    <citation type="submission" date="2016-10" db="EMBL/GenBank/DDBJ databases">
        <authorList>
            <person name="de Groot N.N."/>
        </authorList>
    </citation>
    <scope>NUCLEOTIDE SEQUENCE [LARGE SCALE GENOMIC DNA]</scope>
    <source>
        <strain evidence="6 7">DSM 13305</strain>
    </source>
</reference>